<dbReference type="AlphaFoldDB" id="A0AB39V7K2"/>
<evidence type="ECO:0008006" key="2">
    <source>
        <dbReference type="Google" id="ProtNLM"/>
    </source>
</evidence>
<dbReference type="RefSeq" id="WP_314392884.1">
    <property type="nucleotide sequence ID" value="NZ_CP165647.1"/>
</dbReference>
<dbReference type="KEGG" id="lala:AB8B28_05770"/>
<name>A0AB39V7K2_9FUSO</name>
<proteinExistence type="predicted"/>
<protein>
    <recommendedName>
        <fullName evidence="2">DUF5105 domain-containing protein</fullName>
    </recommendedName>
</protein>
<organism evidence="1">
    <name type="scientific">Leptotrichia alba</name>
    <dbReference type="NCBI Taxonomy" id="3239304"/>
    <lineage>
        <taxon>Bacteria</taxon>
        <taxon>Fusobacteriati</taxon>
        <taxon>Fusobacteriota</taxon>
        <taxon>Fusobacteriia</taxon>
        <taxon>Fusobacteriales</taxon>
        <taxon>Leptotrichiaceae</taxon>
        <taxon>Leptotrichia</taxon>
    </lineage>
</organism>
<sequence length="224" mass="26209">MKKILLGLFVLGTLGMAQQNYEVFVKSGVKISQSEVDRDSKEIENIVNKMINDYETRDKKIMLKKSRIIFLRNVKKQNQNDEVYKNFNTEDKEFYDKYFEIAVNEMINSLDKISKYVPKSISFIDKNIAKVEVIEILPNLESSNGDDDVERAIKKAGLTDEETNNLEHISDLSNQKREKILKYLGEEIRKELSETTEESNILEFKKVNGKWETKDKLYDLSEFK</sequence>
<evidence type="ECO:0000313" key="1">
    <source>
        <dbReference type="EMBL" id="XDU63345.1"/>
    </source>
</evidence>
<dbReference type="EMBL" id="CP165647">
    <property type="protein sequence ID" value="XDU63345.1"/>
    <property type="molecule type" value="Genomic_DNA"/>
</dbReference>
<accession>A0AB39V7K2</accession>
<gene>
    <name evidence="1" type="ORF">AB8B28_05770</name>
</gene>
<reference evidence="1" key="1">
    <citation type="submission" date="2024-07" db="EMBL/GenBank/DDBJ databases">
        <authorList>
            <person name="Li X.-J."/>
            <person name="Wang X."/>
        </authorList>
    </citation>
    <scope>NUCLEOTIDE SEQUENCE</scope>
    <source>
        <strain evidence="1">HSP-536</strain>
    </source>
</reference>